<organism evidence="1">
    <name type="scientific">marine sediment metagenome</name>
    <dbReference type="NCBI Taxonomy" id="412755"/>
    <lineage>
        <taxon>unclassified sequences</taxon>
        <taxon>metagenomes</taxon>
        <taxon>ecological metagenomes</taxon>
    </lineage>
</organism>
<accession>X1L2F2</accession>
<sequence>MSEERKVVSTQVVHCKQWGDEGVDALLVTFEDGTVEVHCEGNCQPCCRGKLVAYERSW</sequence>
<name>X1L2F2_9ZZZZ</name>
<dbReference type="EMBL" id="BARV01000573">
    <property type="protein sequence ID" value="GAI00061.1"/>
    <property type="molecule type" value="Genomic_DNA"/>
</dbReference>
<dbReference type="AlphaFoldDB" id="X1L2F2"/>
<reference evidence="1" key="1">
    <citation type="journal article" date="2014" name="Front. Microbiol.">
        <title>High frequency of phylogenetically diverse reductive dehalogenase-homologous genes in deep subseafloor sedimentary metagenomes.</title>
        <authorList>
            <person name="Kawai M."/>
            <person name="Futagami T."/>
            <person name="Toyoda A."/>
            <person name="Takaki Y."/>
            <person name="Nishi S."/>
            <person name="Hori S."/>
            <person name="Arai W."/>
            <person name="Tsubouchi T."/>
            <person name="Morono Y."/>
            <person name="Uchiyama I."/>
            <person name="Ito T."/>
            <person name="Fujiyama A."/>
            <person name="Inagaki F."/>
            <person name="Takami H."/>
        </authorList>
    </citation>
    <scope>NUCLEOTIDE SEQUENCE</scope>
    <source>
        <strain evidence="1">Expedition CK06-06</strain>
    </source>
</reference>
<protein>
    <submittedName>
        <fullName evidence="1">Uncharacterized protein</fullName>
    </submittedName>
</protein>
<proteinExistence type="predicted"/>
<evidence type="ECO:0000313" key="1">
    <source>
        <dbReference type="EMBL" id="GAI00061.1"/>
    </source>
</evidence>
<comment type="caution">
    <text evidence="1">The sequence shown here is derived from an EMBL/GenBank/DDBJ whole genome shotgun (WGS) entry which is preliminary data.</text>
</comment>
<gene>
    <name evidence="1" type="ORF">S06H3_02067</name>
</gene>